<dbReference type="AlphaFoldDB" id="A0A1G1YD87"/>
<protein>
    <recommendedName>
        <fullName evidence="1">DAGKc domain-containing protein</fullName>
    </recommendedName>
</protein>
<dbReference type="InterPro" id="IPR001206">
    <property type="entry name" value="Diacylglycerol_kinase_cat_dom"/>
</dbReference>
<reference evidence="2 3" key="1">
    <citation type="journal article" date="2016" name="Nat. Commun.">
        <title>Thousands of microbial genomes shed light on interconnected biogeochemical processes in an aquifer system.</title>
        <authorList>
            <person name="Anantharaman K."/>
            <person name="Brown C.T."/>
            <person name="Hug L.A."/>
            <person name="Sharon I."/>
            <person name="Castelle C.J."/>
            <person name="Probst A.J."/>
            <person name="Thomas B.C."/>
            <person name="Singh A."/>
            <person name="Wilkins M.J."/>
            <person name="Karaoz U."/>
            <person name="Brodie E.L."/>
            <person name="Williams K.H."/>
            <person name="Hubbard S.S."/>
            <person name="Banfield J.F."/>
        </authorList>
    </citation>
    <scope>NUCLEOTIDE SEQUENCE [LARGE SCALE GENOMIC DNA]</scope>
</reference>
<dbReference type="Gene3D" id="3.40.50.10330">
    <property type="entry name" value="Probable inorganic polyphosphate/atp-NAD kinase, domain 1"/>
    <property type="match status" value="1"/>
</dbReference>
<evidence type="ECO:0000313" key="2">
    <source>
        <dbReference type="EMBL" id="OGY49477.1"/>
    </source>
</evidence>
<accession>A0A1G1YD87</accession>
<dbReference type="GO" id="GO:0016301">
    <property type="term" value="F:kinase activity"/>
    <property type="evidence" value="ECO:0007669"/>
    <property type="project" value="InterPro"/>
</dbReference>
<dbReference type="EMBL" id="MHIF01000004">
    <property type="protein sequence ID" value="OGY49477.1"/>
    <property type="molecule type" value="Genomic_DNA"/>
</dbReference>
<dbReference type="Proteomes" id="UP000178432">
    <property type="component" value="Unassembled WGS sequence"/>
</dbReference>
<dbReference type="SUPFAM" id="SSF111331">
    <property type="entry name" value="NAD kinase/diacylglycerol kinase-like"/>
    <property type="match status" value="1"/>
</dbReference>
<dbReference type="InterPro" id="IPR017438">
    <property type="entry name" value="ATP-NAD_kinase_N"/>
</dbReference>
<evidence type="ECO:0000313" key="3">
    <source>
        <dbReference type="Proteomes" id="UP000178432"/>
    </source>
</evidence>
<dbReference type="Pfam" id="PF00781">
    <property type="entry name" value="DAGK_cat"/>
    <property type="match status" value="1"/>
</dbReference>
<dbReference type="InterPro" id="IPR016064">
    <property type="entry name" value="NAD/diacylglycerol_kinase_sf"/>
</dbReference>
<sequence>MYLYLYDSFLNNKKYTALLAKTETRLTDLGIGGKIFRLSPLRNVAELINDEIRSGVKTIVIVGNDKTLNQIINLAVKFEITIGLIPVGEDNKIAKALGIASPEEACNILSSRKIERLDLGKANDVYFISEIAVSSGAVTIECENKFKVNTKAKDLVKICNLSPLSAPAEQSAGGFNPQDGVLEIMIHPLKADFWQFLKKGDKADKSVIPFKKAAIKSKIPLTVATDGQKILKTPVAVEVLPKKLRFIVGKNRIF</sequence>
<dbReference type="PROSITE" id="PS50146">
    <property type="entry name" value="DAGK"/>
    <property type="match status" value="1"/>
</dbReference>
<proteinExistence type="predicted"/>
<feature type="domain" description="DAGKc" evidence="1">
    <location>
        <begin position="46"/>
        <end position="126"/>
    </location>
</feature>
<comment type="caution">
    <text evidence="2">The sequence shown here is derived from an EMBL/GenBank/DDBJ whole genome shotgun (WGS) entry which is preliminary data.</text>
</comment>
<organism evidence="2 3">
    <name type="scientific">Candidatus Buchananbacteria bacterium RIFCSPHIGHO2_01_FULL_46_12</name>
    <dbReference type="NCBI Taxonomy" id="1797536"/>
    <lineage>
        <taxon>Bacteria</taxon>
        <taxon>Candidatus Buchananiibacteriota</taxon>
    </lineage>
</organism>
<name>A0A1G1YD87_9BACT</name>
<evidence type="ECO:0000259" key="1">
    <source>
        <dbReference type="PROSITE" id="PS50146"/>
    </source>
</evidence>
<gene>
    <name evidence="2" type="ORF">A2663_03375</name>
</gene>